<dbReference type="AlphaFoldDB" id="A0A8D9FXF3"/>
<name>A0A8D9FXF3_BRACM</name>
<reference evidence="2 3" key="1">
    <citation type="submission" date="2021-07" db="EMBL/GenBank/DDBJ databases">
        <authorList>
            <consortium name="Genoscope - CEA"/>
            <person name="William W."/>
        </authorList>
    </citation>
    <scope>NUCLEOTIDE SEQUENCE [LARGE SCALE GENOMIC DNA]</scope>
</reference>
<evidence type="ECO:0000313" key="3">
    <source>
        <dbReference type="Proteomes" id="UP000694005"/>
    </source>
</evidence>
<evidence type="ECO:0000313" key="2">
    <source>
        <dbReference type="EMBL" id="CAG7861570.1"/>
    </source>
</evidence>
<dbReference type="Gramene" id="A09p20370.2_BraZ1">
    <property type="protein sequence ID" value="A09p20370.2_BraZ1.CDS.1"/>
    <property type="gene ID" value="A09g20370.2_BraZ1"/>
</dbReference>
<sequence length="104" mass="11307">METGMKLGLQQLTREPVQQIFASEGVELVPPDRDKTSIPAPGCRSPPRTPSGLTSLVDNAVAVKTPYMLTPRTGGQTHLLLTIDLLLWESHRRLGEEFRSGGGV</sequence>
<proteinExistence type="predicted"/>
<accession>A0A8D9FXF3</accession>
<feature type="region of interest" description="Disordered" evidence="1">
    <location>
        <begin position="29"/>
        <end position="52"/>
    </location>
</feature>
<organism evidence="2 3">
    <name type="scientific">Brassica campestris</name>
    <name type="common">Field mustard</name>
    <dbReference type="NCBI Taxonomy" id="3711"/>
    <lineage>
        <taxon>Eukaryota</taxon>
        <taxon>Viridiplantae</taxon>
        <taxon>Streptophyta</taxon>
        <taxon>Embryophyta</taxon>
        <taxon>Tracheophyta</taxon>
        <taxon>Spermatophyta</taxon>
        <taxon>Magnoliopsida</taxon>
        <taxon>eudicotyledons</taxon>
        <taxon>Gunneridae</taxon>
        <taxon>Pentapetalae</taxon>
        <taxon>rosids</taxon>
        <taxon>malvids</taxon>
        <taxon>Brassicales</taxon>
        <taxon>Brassicaceae</taxon>
        <taxon>Brassiceae</taxon>
        <taxon>Brassica</taxon>
    </lineage>
</organism>
<dbReference type="EMBL" id="LS974625">
    <property type="protein sequence ID" value="CAG7861570.1"/>
    <property type="molecule type" value="Genomic_DNA"/>
</dbReference>
<evidence type="ECO:0000256" key="1">
    <source>
        <dbReference type="SAM" id="MobiDB-lite"/>
    </source>
</evidence>
<gene>
    <name evidence="2" type="ORF">BRAPAZ1V2_A09P20370.2</name>
</gene>
<protein>
    <submittedName>
        <fullName evidence="2">Uncharacterized protein</fullName>
    </submittedName>
</protein>
<dbReference type="Proteomes" id="UP000694005">
    <property type="component" value="Chromosome A09"/>
</dbReference>